<dbReference type="InterPro" id="IPR006428">
    <property type="entry name" value="Portal_SPP1-type"/>
</dbReference>
<accession>A0A8S5SD04</accession>
<proteinExistence type="predicted"/>
<sequence length="352" mass="40262">MTSLAVDASLFGQDGNTLDDPSWKIINHAVDKLMAERPRLQRLSDYYDGKQDIQKRLFRNNETTKNIKVTVNHAKYITDMNVGFMTGNPIKYTAAKDKNIDAVLEEMDTMDLQKHDTELEKDCSVMGYGYEILYLKELPEPINGQRVQTKVECIDPRAVVMVTDDTVEHEPLFAIYVQEKYDLDGKQNGYLITAYTKSNVIKYRTEEGYYINEYTPKTVEPHYFGDVPIIEYRNNEERQGDFEQEISLIDAYNTIQSDRVSDKEAFVDALLIFYGFGISEEDQADLRSGFINNAPSKSDGASAEWLVKTFDEGQIELLKKSLEDDIHKTSYVPNMNDQNFMGNVSGRFCPAA</sequence>
<protein>
    <submittedName>
        <fullName evidence="1">PORTAL PROTEIN</fullName>
    </submittedName>
</protein>
<dbReference type="NCBIfam" id="TIGR01538">
    <property type="entry name" value="portal_SPP1"/>
    <property type="match status" value="1"/>
</dbReference>
<name>A0A8S5SD04_9CAUD</name>
<organism evidence="1">
    <name type="scientific">Myoviridae sp. ctfWc3</name>
    <dbReference type="NCBI Taxonomy" id="2827697"/>
    <lineage>
        <taxon>Viruses</taxon>
        <taxon>Duplodnaviria</taxon>
        <taxon>Heunggongvirae</taxon>
        <taxon>Uroviricota</taxon>
        <taxon>Caudoviricetes</taxon>
    </lineage>
</organism>
<dbReference type="EMBL" id="BK032574">
    <property type="protein sequence ID" value="DAF48808.1"/>
    <property type="molecule type" value="Genomic_DNA"/>
</dbReference>
<evidence type="ECO:0000313" key="1">
    <source>
        <dbReference type="EMBL" id="DAF48808.1"/>
    </source>
</evidence>
<dbReference type="InterPro" id="IPR021145">
    <property type="entry name" value="Portal_protein_SPP1_Gp6-like"/>
</dbReference>
<dbReference type="Pfam" id="PF05133">
    <property type="entry name" value="SPP1_portal"/>
    <property type="match status" value="1"/>
</dbReference>
<reference evidence="1" key="1">
    <citation type="journal article" date="2021" name="Proc. Natl. Acad. Sci. U.S.A.">
        <title>A Catalog of Tens of Thousands of Viruses from Human Metagenomes Reveals Hidden Associations with Chronic Diseases.</title>
        <authorList>
            <person name="Tisza M.J."/>
            <person name="Buck C.B."/>
        </authorList>
    </citation>
    <scope>NUCLEOTIDE SEQUENCE</scope>
    <source>
        <strain evidence="1">CtfWc3</strain>
    </source>
</reference>